<keyword evidence="1 3" id="KW-0853">WD repeat</keyword>
<feature type="region of interest" description="Disordered" evidence="4">
    <location>
        <begin position="489"/>
        <end position="510"/>
    </location>
</feature>
<evidence type="ECO:0000256" key="4">
    <source>
        <dbReference type="SAM" id="MobiDB-lite"/>
    </source>
</evidence>
<dbReference type="InParanoid" id="A0A2R5GDQ7"/>
<dbReference type="Proteomes" id="UP000241890">
    <property type="component" value="Unassembled WGS sequence"/>
</dbReference>
<evidence type="ECO:0000256" key="1">
    <source>
        <dbReference type="ARBA" id="ARBA00022574"/>
    </source>
</evidence>
<feature type="region of interest" description="Disordered" evidence="4">
    <location>
        <begin position="301"/>
        <end position="321"/>
    </location>
</feature>
<dbReference type="OrthoDB" id="756370at2759"/>
<feature type="repeat" description="WD" evidence="3">
    <location>
        <begin position="329"/>
        <end position="370"/>
    </location>
</feature>
<accession>A0A2R5GDQ7</accession>
<dbReference type="PROSITE" id="PS50294">
    <property type="entry name" value="WD_REPEATS_REGION"/>
    <property type="match status" value="1"/>
</dbReference>
<sequence>MGIDREDLVFLAACGGGAATVARGAAEGDGGAAATVGATTSGGPGAGVPGAGGRVGMGIFALKHAATQVGSLKESATVANGVAVVRRDAGINGPGGDLVAAIQDKKNTVKLWNWKKEQPALTCTSPEKLCALCASTGGDFILGGGESGACYLWETSSGALLRVWKAHYRGLSALRFVEGDLNLITAGKDAIAHVWDVADLLDARVTTPRPMFTFSDHSLPITQLWSGHFGSDCRVLSCAQDQTLKAWFMPPKDFRGSALIRSFVFPTALLCVTADKMETMAFVGGEDAKIYEVPLRAGAREDENMLSTRPGKRRKRDASSGASATYRMLEGHLGPVSCIELSTAGTLLVSGSLDGTCRLWDTLSGQALKVVRMNEASKPIVALVSMPMPAEIARGHGANVLKTAAMAKSATVPPVRPLLRYQAAPGADNAKAVVQIRTSNLRTPPIATAALNAPLDLVSTSQTHIVVQSGKADDTFAGSNGQAHAEVAAPASENASRKPSASLGEQAESARWKRVSAQLYTTAVSQFLEEQLST</sequence>
<protein>
    <submittedName>
        <fullName evidence="5">WD repeat-containing protein 18</fullName>
    </submittedName>
</protein>
<keyword evidence="6" id="KW-1185">Reference proteome</keyword>
<dbReference type="GO" id="GO:0006364">
    <property type="term" value="P:rRNA processing"/>
    <property type="evidence" value="ECO:0007669"/>
    <property type="project" value="TreeGrafter"/>
</dbReference>
<feature type="repeat" description="WD" evidence="3">
    <location>
        <begin position="164"/>
        <end position="197"/>
    </location>
</feature>
<evidence type="ECO:0000256" key="3">
    <source>
        <dbReference type="PROSITE-ProRule" id="PRU00221"/>
    </source>
</evidence>
<proteinExistence type="predicted"/>
<dbReference type="InterPro" id="IPR019775">
    <property type="entry name" value="WD40_repeat_CS"/>
</dbReference>
<dbReference type="InterPro" id="IPR045227">
    <property type="entry name" value="WDR18/Ipi3/RID3"/>
</dbReference>
<dbReference type="InterPro" id="IPR001680">
    <property type="entry name" value="WD40_rpt"/>
</dbReference>
<dbReference type="SUPFAM" id="SSF50978">
    <property type="entry name" value="WD40 repeat-like"/>
    <property type="match status" value="1"/>
</dbReference>
<dbReference type="Gene3D" id="2.130.10.10">
    <property type="entry name" value="YVTN repeat-like/Quinoprotein amine dehydrogenase"/>
    <property type="match status" value="2"/>
</dbReference>
<dbReference type="PROSITE" id="PS00678">
    <property type="entry name" value="WD_REPEATS_1"/>
    <property type="match status" value="1"/>
</dbReference>
<gene>
    <name evidence="5" type="ORF">FCC1311_049162</name>
</gene>
<dbReference type="GO" id="GO:0120330">
    <property type="term" value="C:rixosome complex"/>
    <property type="evidence" value="ECO:0007669"/>
    <property type="project" value="TreeGrafter"/>
</dbReference>
<comment type="caution">
    <text evidence="5">The sequence shown here is derived from an EMBL/GenBank/DDBJ whole genome shotgun (WGS) entry which is preliminary data.</text>
</comment>
<dbReference type="Pfam" id="PF00400">
    <property type="entry name" value="WD40"/>
    <property type="match status" value="1"/>
</dbReference>
<dbReference type="PROSITE" id="PS50082">
    <property type="entry name" value="WD_REPEATS_2"/>
    <property type="match status" value="2"/>
</dbReference>
<evidence type="ECO:0000313" key="5">
    <source>
        <dbReference type="EMBL" id="GBG28695.1"/>
    </source>
</evidence>
<organism evidence="5 6">
    <name type="scientific">Hondaea fermentalgiana</name>
    <dbReference type="NCBI Taxonomy" id="2315210"/>
    <lineage>
        <taxon>Eukaryota</taxon>
        <taxon>Sar</taxon>
        <taxon>Stramenopiles</taxon>
        <taxon>Bigyra</taxon>
        <taxon>Labyrinthulomycetes</taxon>
        <taxon>Thraustochytrida</taxon>
        <taxon>Thraustochytriidae</taxon>
        <taxon>Hondaea</taxon>
    </lineage>
</organism>
<evidence type="ECO:0000256" key="2">
    <source>
        <dbReference type="ARBA" id="ARBA00022737"/>
    </source>
</evidence>
<dbReference type="InterPro" id="IPR015943">
    <property type="entry name" value="WD40/YVTN_repeat-like_dom_sf"/>
</dbReference>
<dbReference type="PANTHER" id="PTHR18763">
    <property type="entry name" value="WD-REPEAT PROTEIN 18"/>
    <property type="match status" value="1"/>
</dbReference>
<name>A0A2R5GDQ7_9STRA</name>
<dbReference type="AlphaFoldDB" id="A0A2R5GDQ7"/>
<evidence type="ECO:0000313" key="6">
    <source>
        <dbReference type="Proteomes" id="UP000241890"/>
    </source>
</evidence>
<dbReference type="PANTHER" id="PTHR18763:SF0">
    <property type="entry name" value="WD REPEAT-CONTAINING PROTEIN 18"/>
    <property type="match status" value="1"/>
</dbReference>
<dbReference type="GO" id="GO:0005656">
    <property type="term" value="C:nuclear pre-replicative complex"/>
    <property type="evidence" value="ECO:0007669"/>
    <property type="project" value="TreeGrafter"/>
</dbReference>
<dbReference type="SMART" id="SM00320">
    <property type="entry name" value="WD40"/>
    <property type="match status" value="4"/>
</dbReference>
<reference evidence="5 6" key="1">
    <citation type="submission" date="2017-12" db="EMBL/GenBank/DDBJ databases">
        <title>Sequencing, de novo assembly and annotation of complete genome of a new Thraustochytrid species, strain FCC1311.</title>
        <authorList>
            <person name="Sedici K."/>
            <person name="Godart F."/>
            <person name="Aiese Cigliano R."/>
            <person name="Sanseverino W."/>
            <person name="Barakat M."/>
            <person name="Ortet P."/>
            <person name="Marechal E."/>
            <person name="Cagnac O."/>
            <person name="Amato A."/>
        </authorList>
    </citation>
    <scope>NUCLEOTIDE SEQUENCE [LARGE SCALE GENOMIC DNA]</scope>
</reference>
<dbReference type="GO" id="GO:0006261">
    <property type="term" value="P:DNA-templated DNA replication"/>
    <property type="evidence" value="ECO:0007669"/>
    <property type="project" value="TreeGrafter"/>
</dbReference>
<keyword evidence="2" id="KW-0677">Repeat</keyword>
<dbReference type="EMBL" id="BEYU01000046">
    <property type="protein sequence ID" value="GBG28695.1"/>
    <property type="molecule type" value="Genomic_DNA"/>
</dbReference>
<dbReference type="InterPro" id="IPR036322">
    <property type="entry name" value="WD40_repeat_dom_sf"/>
</dbReference>